<evidence type="ECO:0000256" key="2">
    <source>
        <dbReference type="ARBA" id="ARBA00023015"/>
    </source>
</evidence>
<protein>
    <submittedName>
        <fullName evidence="6">Transcriptional regulator, DeoR family</fullName>
    </submittedName>
</protein>
<reference evidence="6 7" key="2">
    <citation type="journal article" date="2011" name="J. Bacteriol.">
        <title>Complete Genome Sequence of the Haloalkaliphilic, Hydrogen Producing Halanaerobium hydrogenoformans.</title>
        <authorList>
            <person name="Brown S.D."/>
            <person name="Begemann M.B."/>
            <person name="Mormile M.R."/>
            <person name="Wall J.D."/>
            <person name="Han C.S."/>
            <person name="Goodwin L.A."/>
            <person name="Pitluck S."/>
            <person name="Land M.L."/>
            <person name="Hauser L.J."/>
            <person name="Elias D.A."/>
        </authorList>
    </citation>
    <scope>NUCLEOTIDE SEQUENCE [LARGE SCALE GENOMIC DNA]</scope>
    <source>
        <strain evidence="7">sapolanicus</strain>
    </source>
</reference>
<keyword evidence="4" id="KW-0804">Transcription</keyword>
<dbReference type="Pfam" id="PF04198">
    <property type="entry name" value="Sugar-bind"/>
    <property type="match status" value="1"/>
</dbReference>
<dbReference type="Gene3D" id="1.10.10.60">
    <property type="entry name" value="Homeodomain-like"/>
    <property type="match status" value="1"/>
</dbReference>
<organism evidence="6 7">
    <name type="scientific">Halanaerobium hydrogeniformans</name>
    <name type="common">Halanaerobium sp. (strain sapolanicus)</name>
    <dbReference type="NCBI Taxonomy" id="656519"/>
    <lineage>
        <taxon>Bacteria</taxon>
        <taxon>Bacillati</taxon>
        <taxon>Bacillota</taxon>
        <taxon>Clostridia</taxon>
        <taxon>Halanaerobiales</taxon>
        <taxon>Halanaerobiaceae</taxon>
        <taxon>Halanaerobium</taxon>
    </lineage>
</organism>
<dbReference type="InterPro" id="IPR051054">
    <property type="entry name" value="SorC_transcr_regulators"/>
</dbReference>
<dbReference type="KEGG" id="has:Halsa_0659"/>
<reference evidence="6 7" key="1">
    <citation type="submission" date="2010-11" db="EMBL/GenBank/DDBJ databases">
        <title>Complete sequence of Halanaerobium sp. sapolanicus.</title>
        <authorList>
            <consortium name="US DOE Joint Genome Institute"/>
            <person name="Lucas S."/>
            <person name="Copeland A."/>
            <person name="Lapidus A."/>
            <person name="Cheng J.-F."/>
            <person name="Bruce D."/>
            <person name="Goodwin L."/>
            <person name="Pitluck S."/>
            <person name="Davenport K."/>
            <person name="Detter J.C."/>
            <person name="Han C."/>
            <person name="Tapia R."/>
            <person name="Land M."/>
            <person name="Hauser L."/>
            <person name="Jeffries C."/>
            <person name="Kyrpides N."/>
            <person name="Ivanova N."/>
            <person name="Mikhailova N."/>
            <person name="Begemann M.B."/>
            <person name="Mormile M.R."/>
            <person name="Wall J.D."/>
            <person name="Elias D.A."/>
            <person name="Woyke T."/>
        </authorList>
    </citation>
    <scope>NUCLEOTIDE SEQUENCE [LARGE SCALE GENOMIC DNA]</scope>
    <source>
        <strain evidence="7">sapolanicus</strain>
    </source>
</reference>
<dbReference type="InterPro" id="IPR011991">
    <property type="entry name" value="ArsR-like_HTH"/>
</dbReference>
<dbReference type="CDD" id="cd00090">
    <property type="entry name" value="HTH_ARSR"/>
    <property type="match status" value="1"/>
</dbReference>
<dbReference type="GO" id="GO:0003677">
    <property type="term" value="F:DNA binding"/>
    <property type="evidence" value="ECO:0007669"/>
    <property type="project" value="UniProtKB-KW"/>
</dbReference>
<feature type="domain" description="Sugar-binding" evidence="5">
    <location>
        <begin position="64"/>
        <end position="315"/>
    </location>
</feature>
<dbReference type="InterPro" id="IPR037171">
    <property type="entry name" value="NagB/RpiA_transferase-like"/>
</dbReference>
<dbReference type="Gene3D" id="3.40.50.1360">
    <property type="match status" value="1"/>
</dbReference>
<evidence type="ECO:0000259" key="5">
    <source>
        <dbReference type="Pfam" id="PF04198"/>
    </source>
</evidence>
<evidence type="ECO:0000313" key="6">
    <source>
        <dbReference type="EMBL" id="ADQ14110.1"/>
    </source>
</evidence>
<accession>E4RM27</accession>
<dbReference type="SUPFAM" id="SSF100950">
    <property type="entry name" value="NagB/RpiA/CoA transferase-like"/>
    <property type="match status" value="1"/>
</dbReference>
<dbReference type="PANTHER" id="PTHR34294">
    <property type="entry name" value="TRANSCRIPTIONAL REGULATOR-RELATED"/>
    <property type="match status" value="1"/>
</dbReference>
<dbReference type="GO" id="GO:0030246">
    <property type="term" value="F:carbohydrate binding"/>
    <property type="evidence" value="ECO:0007669"/>
    <property type="project" value="InterPro"/>
</dbReference>
<evidence type="ECO:0000256" key="4">
    <source>
        <dbReference type="ARBA" id="ARBA00023163"/>
    </source>
</evidence>
<gene>
    <name evidence="6" type="ordered locus">Halsa_0659</name>
</gene>
<keyword evidence="3" id="KW-0238">DNA-binding</keyword>
<dbReference type="HOGENOM" id="CLU_054506_1_1_9"/>
<dbReference type="AlphaFoldDB" id="E4RM27"/>
<dbReference type="Proteomes" id="UP000007434">
    <property type="component" value="Chromosome"/>
</dbReference>
<comment type="similarity">
    <text evidence="1">Belongs to the SorC transcriptional regulatory family.</text>
</comment>
<dbReference type="InterPro" id="IPR007324">
    <property type="entry name" value="Sugar-bd_dom_put"/>
</dbReference>
<dbReference type="Pfam" id="PF13412">
    <property type="entry name" value="HTH_24"/>
    <property type="match status" value="1"/>
</dbReference>
<dbReference type="eggNOG" id="COG2390">
    <property type="taxonomic scope" value="Bacteria"/>
</dbReference>
<evidence type="ECO:0000256" key="3">
    <source>
        <dbReference type="ARBA" id="ARBA00023125"/>
    </source>
</evidence>
<dbReference type="SUPFAM" id="SSF46785">
    <property type="entry name" value="Winged helix' DNA-binding domain"/>
    <property type="match status" value="1"/>
</dbReference>
<dbReference type="InterPro" id="IPR036390">
    <property type="entry name" value="WH_DNA-bd_sf"/>
</dbReference>
<evidence type="ECO:0000313" key="7">
    <source>
        <dbReference type="Proteomes" id="UP000007434"/>
    </source>
</evidence>
<dbReference type="PANTHER" id="PTHR34294:SF1">
    <property type="entry name" value="TRANSCRIPTIONAL REGULATOR LSRR"/>
    <property type="match status" value="1"/>
</dbReference>
<dbReference type="EMBL" id="CP002304">
    <property type="protein sequence ID" value="ADQ14110.1"/>
    <property type="molecule type" value="Genomic_DNA"/>
</dbReference>
<evidence type="ECO:0000256" key="1">
    <source>
        <dbReference type="ARBA" id="ARBA00010466"/>
    </source>
</evidence>
<keyword evidence="7" id="KW-1185">Reference proteome</keyword>
<name>E4RM27_HALHG</name>
<keyword evidence="2" id="KW-0805">Transcription regulation</keyword>
<dbReference type="STRING" id="656519.Halsa_0659"/>
<proteinExistence type="inferred from homology"/>
<sequence>MVRRCSKVANKDIDLITKVAILYYKKELNQTKIAEKLGISRPKVSRLLAKARDKGIVKIEIVSPVTDTSYLESELAQKFNLKEVIIVDMTDEEPEAERKRTAADAALSFVERITTGSEYIGVSAGTTIHALAKRAQATAKENYKIIPIIGALKDTGKSFNANEISNLLSENMGGTSFLLNAPAFVKDSKTAAFFRNEDRIRKIFKLYDKLDLVLLGIGKADQKHPLIAGHLRGKELAKFKKLNTCGSISSIFFDQAGEILELPFRDRIIAISAEKLKKVEFKIGVALGGYKKQAILGALRSGLINVLVTDRSMAAWLKKQKQGV</sequence>